<dbReference type="Proteomes" id="UP000675920">
    <property type="component" value="Unplaced"/>
</dbReference>
<reference evidence="2" key="1">
    <citation type="submission" date="2025-08" db="UniProtKB">
        <authorList>
            <consortium name="RefSeq"/>
        </authorList>
    </citation>
    <scope>IDENTIFICATION</scope>
</reference>
<proteinExistence type="predicted"/>
<name>A0A8B6X2X4_9BURK</name>
<evidence type="ECO:0000313" key="1">
    <source>
        <dbReference type="Proteomes" id="UP000675920"/>
    </source>
</evidence>
<dbReference type="RefSeq" id="WP_028310930.1">
    <property type="nucleotide sequence ID" value="NZ_AXWS01000008.1"/>
</dbReference>
<dbReference type="AlphaFoldDB" id="A0A8B6X2X4"/>
<sequence length="68" mass="7118">MNPLPIETARDNDLRLSMTAMQRAAQRARELAARTGTCLVVVRDGVLTEIDPSAPAQAAAPSSTATPA</sequence>
<keyword evidence="1" id="KW-1185">Reference proteome</keyword>
<organism evidence="1 2">
    <name type="scientific">Derxia gummosa DSM 723</name>
    <dbReference type="NCBI Taxonomy" id="1121388"/>
    <lineage>
        <taxon>Bacteria</taxon>
        <taxon>Pseudomonadati</taxon>
        <taxon>Pseudomonadota</taxon>
        <taxon>Betaproteobacteria</taxon>
        <taxon>Burkholderiales</taxon>
        <taxon>Alcaligenaceae</taxon>
        <taxon>Derxia</taxon>
    </lineage>
</organism>
<protein>
    <submittedName>
        <fullName evidence="2">Uncharacterized protein</fullName>
    </submittedName>
</protein>
<evidence type="ECO:0000313" key="2">
    <source>
        <dbReference type="RefSeq" id="WP_028310930.1"/>
    </source>
</evidence>
<accession>A0A8B6X2X4</accession>